<name>A0A382SY60_9ZZZZ</name>
<protein>
    <submittedName>
        <fullName evidence="1">Uncharacterized protein</fullName>
    </submittedName>
</protein>
<accession>A0A382SY60</accession>
<organism evidence="1">
    <name type="scientific">marine metagenome</name>
    <dbReference type="NCBI Taxonomy" id="408172"/>
    <lineage>
        <taxon>unclassified sequences</taxon>
        <taxon>metagenomes</taxon>
        <taxon>ecological metagenomes</taxon>
    </lineage>
</organism>
<sequence>MKKLIISFFITLFVTNNVWAYSCPMDMKEIDQALDSLSISEEELAYDEYVIQYLREVGEAFHQSGDHEASVIVLKAAKELLGIQIKEE</sequence>
<dbReference type="EMBL" id="UINC01132086">
    <property type="protein sequence ID" value="SVD14177.1"/>
    <property type="molecule type" value="Genomic_DNA"/>
</dbReference>
<dbReference type="AlphaFoldDB" id="A0A382SY60"/>
<reference evidence="1" key="1">
    <citation type="submission" date="2018-05" db="EMBL/GenBank/DDBJ databases">
        <authorList>
            <person name="Lanie J.A."/>
            <person name="Ng W.-L."/>
            <person name="Kazmierczak K.M."/>
            <person name="Andrzejewski T.M."/>
            <person name="Davidsen T.M."/>
            <person name="Wayne K.J."/>
            <person name="Tettelin H."/>
            <person name="Glass J.I."/>
            <person name="Rusch D."/>
            <person name="Podicherti R."/>
            <person name="Tsui H.-C.T."/>
            <person name="Winkler M.E."/>
        </authorList>
    </citation>
    <scope>NUCLEOTIDE SEQUENCE</scope>
</reference>
<proteinExistence type="predicted"/>
<dbReference type="PROSITE" id="PS51257">
    <property type="entry name" value="PROKAR_LIPOPROTEIN"/>
    <property type="match status" value="1"/>
</dbReference>
<evidence type="ECO:0000313" key="1">
    <source>
        <dbReference type="EMBL" id="SVD14177.1"/>
    </source>
</evidence>
<gene>
    <name evidence="1" type="ORF">METZ01_LOCUS367031</name>
</gene>